<proteinExistence type="predicted"/>
<dbReference type="AlphaFoldDB" id="A0A8J2YN13"/>
<dbReference type="EMBL" id="BMIR01000027">
    <property type="protein sequence ID" value="GGE54740.1"/>
    <property type="molecule type" value="Genomic_DNA"/>
</dbReference>
<name>A0A8J2YN13_9BACL</name>
<dbReference type="Proteomes" id="UP000628775">
    <property type="component" value="Unassembled WGS sequence"/>
</dbReference>
<reference evidence="3" key="2">
    <citation type="submission" date="2020-09" db="EMBL/GenBank/DDBJ databases">
        <authorList>
            <person name="Sun Q."/>
            <person name="Zhou Y."/>
        </authorList>
    </citation>
    <scope>NUCLEOTIDE SEQUENCE</scope>
    <source>
        <strain evidence="3">CGMCC 1.15371</strain>
    </source>
</reference>
<evidence type="ECO:0000259" key="2">
    <source>
        <dbReference type="PROSITE" id="PS51272"/>
    </source>
</evidence>
<dbReference type="Gene3D" id="2.30.30.40">
    <property type="entry name" value="SH3 Domains"/>
    <property type="match status" value="1"/>
</dbReference>
<dbReference type="PANTHER" id="PTHR43308:SF5">
    <property type="entry name" value="S-LAYER PROTEIN _ PEPTIDOGLYCAN ENDO-BETA-N-ACETYLGLUCOSAMINIDASE"/>
    <property type="match status" value="1"/>
</dbReference>
<dbReference type="InterPro" id="IPR023346">
    <property type="entry name" value="Lysozyme-like_dom_sf"/>
</dbReference>
<dbReference type="PROSITE" id="PS51272">
    <property type="entry name" value="SLH"/>
    <property type="match status" value="2"/>
</dbReference>
<dbReference type="SUPFAM" id="SSF53955">
    <property type="entry name" value="Lysozyme-like"/>
    <property type="match status" value="1"/>
</dbReference>
<dbReference type="InterPro" id="IPR008258">
    <property type="entry name" value="Transglycosylase_SLT_dom_1"/>
</dbReference>
<dbReference type="InterPro" id="IPR001119">
    <property type="entry name" value="SLH_dom"/>
</dbReference>
<comment type="caution">
    <text evidence="3">The sequence shown here is derived from an EMBL/GenBank/DDBJ whole genome shotgun (WGS) entry which is preliminary data.</text>
</comment>
<sequence length="684" mass="76308">MKNIKRLSILVCLTLLFSIYGNVWLNKSHAAEVAQSTTYKITQEQQSMNLPQGYTLQVDNQSPFASYRFVHSGSTALEKKLQMATVEQVVSLEVAGQNYILISEREAGSGAYLHLHLYLLGDQEVKEVFTSDKLYPQADVSVSNDQLKVTYPIFADDQPQAAPLSIKEDDYLLQNGTVTLQKTVAGTEKKEQDDTYKIKATNTNPSWKEISDYLTTAAIAHNIPPEIVKAIAWQESAWQQFWTSDPDGTGPKQVGDPVIGFDGRGLGIMQITLAQSYLDSHPGLENDLKYDWKKNIDYGVQILDDKWGYGGVTNLTPTINDNDKKNLVNWYFAIMAYNGFSKINDPHFTTYTPYQDLIYAHMKKYGLIDVPEVQTADLDVYYNTGSSRMYFNNKMHYTIDQVVNSKYAFSKGQTLQINTASVGLKSDHEANANVVKVLNIGDRVTVLDAPTNPSDRFSHFTYYPVSLSDGTIGYVESAYLTDSLTNNSVDNTSGQTSDPVSTTPSSPTVQQPSFSDLKKGSYGYDQVAALNKKNIIFGFSDDSFRPEASLTRLQAALMFVRALHLDTPNVKSTGFNDIKVGSEHYKEMAAIKKAGIFDGDGNGNFNPNQILTRGQMAKVLCVAFDLQHKSSYTTPFSDVKNNIFQSYIETLYGNHITSGLSKTTYGVDEKIKRVDFSIFLYKVI</sequence>
<dbReference type="RefSeq" id="WP_188698347.1">
    <property type="nucleotide sequence ID" value="NZ_BMIR01000027.1"/>
</dbReference>
<dbReference type="Gene3D" id="1.10.530.10">
    <property type="match status" value="1"/>
</dbReference>
<organism evidence="3 4">
    <name type="scientific">Pullulanibacillus camelliae</name>
    <dbReference type="NCBI Taxonomy" id="1707096"/>
    <lineage>
        <taxon>Bacteria</taxon>
        <taxon>Bacillati</taxon>
        <taxon>Bacillota</taxon>
        <taxon>Bacilli</taxon>
        <taxon>Bacillales</taxon>
        <taxon>Sporolactobacillaceae</taxon>
        <taxon>Pullulanibacillus</taxon>
    </lineage>
</organism>
<feature type="region of interest" description="Disordered" evidence="1">
    <location>
        <begin position="489"/>
        <end position="514"/>
    </location>
</feature>
<keyword evidence="4" id="KW-1185">Reference proteome</keyword>
<dbReference type="Pfam" id="PF00395">
    <property type="entry name" value="SLH"/>
    <property type="match status" value="3"/>
</dbReference>
<dbReference type="InterPro" id="IPR051465">
    <property type="entry name" value="Cell_Envelope_Struct_Comp"/>
</dbReference>
<dbReference type="PANTHER" id="PTHR43308">
    <property type="entry name" value="OUTER MEMBRANE PROTEIN ALPHA-RELATED"/>
    <property type="match status" value="1"/>
</dbReference>
<reference evidence="3" key="1">
    <citation type="journal article" date="2014" name="Int. J. Syst. Evol. Microbiol.">
        <title>Complete genome sequence of Corynebacterium casei LMG S-19264T (=DSM 44701T), isolated from a smear-ripened cheese.</title>
        <authorList>
            <consortium name="US DOE Joint Genome Institute (JGI-PGF)"/>
            <person name="Walter F."/>
            <person name="Albersmeier A."/>
            <person name="Kalinowski J."/>
            <person name="Ruckert C."/>
        </authorList>
    </citation>
    <scope>NUCLEOTIDE SEQUENCE</scope>
    <source>
        <strain evidence="3">CGMCC 1.15371</strain>
    </source>
</reference>
<evidence type="ECO:0000256" key="1">
    <source>
        <dbReference type="SAM" id="MobiDB-lite"/>
    </source>
</evidence>
<evidence type="ECO:0000313" key="3">
    <source>
        <dbReference type="EMBL" id="GGE54740.1"/>
    </source>
</evidence>
<dbReference type="Pfam" id="PF01464">
    <property type="entry name" value="SLT"/>
    <property type="match status" value="1"/>
</dbReference>
<gene>
    <name evidence="3" type="ORF">GCM10011391_37120</name>
</gene>
<feature type="compositionally biased region" description="Low complexity" evidence="1">
    <location>
        <begin position="495"/>
        <end position="513"/>
    </location>
</feature>
<protein>
    <recommendedName>
        <fullName evidence="2">SLH domain-containing protein</fullName>
    </recommendedName>
</protein>
<evidence type="ECO:0000313" key="4">
    <source>
        <dbReference type="Proteomes" id="UP000628775"/>
    </source>
</evidence>
<feature type="domain" description="SLH" evidence="2">
    <location>
        <begin position="510"/>
        <end position="573"/>
    </location>
</feature>
<feature type="domain" description="SLH" evidence="2">
    <location>
        <begin position="575"/>
        <end position="634"/>
    </location>
</feature>
<accession>A0A8J2YN13</accession>